<keyword evidence="7" id="KW-0449">Lipoprotein</keyword>
<comment type="catalytic activity">
    <reaction evidence="9 10">
        <text>L-cysteinyl-[protein] + hexadecanoyl-CoA = S-hexadecanoyl-L-cysteinyl-[protein] + CoA</text>
        <dbReference type="Rhea" id="RHEA:36683"/>
        <dbReference type="Rhea" id="RHEA-COMP:10131"/>
        <dbReference type="Rhea" id="RHEA-COMP:11032"/>
        <dbReference type="ChEBI" id="CHEBI:29950"/>
        <dbReference type="ChEBI" id="CHEBI:57287"/>
        <dbReference type="ChEBI" id="CHEBI:57379"/>
        <dbReference type="ChEBI" id="CHEBI:74151"/>
        <dbReference type="EC" id="2.3.1.225"/>
    </reaction>
</comment>
<sequence>MSQVAKKAYELWPGKNKFYFKGKIMLGPDYHRAVLTFFLIFLPEIAFLSTTSQYFTVTISILSIIFAIACIGSLFIIATSNPGYILKQEYPFYMGPLGSPTIHSALIAEPSKAAAIENPCFELVINGSRVKIKNCRTCWIVRPPRTSHCSECNLCVERFDHHCPWVGICIGKYNYSKFLIFLGLTNILVLFDFICCIIHISYVTIDINNQSLSSKQQDEKILENAGSSIFLGLYMFIFLIFIGGLTVFHCVLISKGLTTSEVMRNSYKEFRANPFVKKNFWGNFCSVIGQKKKKSVNLMKEVKEKSGEACNECVSYEAFNKLGTNTEFEVRYDNDKLGDKEDVSVSPIY</sequence>
<feature type="transmembrane region" description="Helical" evidence="10">
    <location>
        <begin position="54"/>
        <end position="78"/>
    </location>
</feature>
<evidence type="ECO:0000256" key="2">
    <source>
        <dbReference type="ARBA" id="ARBA00022679"/>
    </source>
</evidence>
<evidence type="ECO:0000256" key="1">
    <source>
        <dbReference type="ARBA" id="ARBA00004127"/>
    </source>
</evidence>
<evidence type="ECO:0000313" key="13">
    <source>
        <dbReference type="Proteomes" id="UP000187209"/>
    </source>
</evidence>
<name>A0A1R2C4A7_9CILI</name>
<feature type="transmembrane region" description="Helical" evidence="10">
    <location>
        <begin position="30"/>
        <end position="48"/>
    </location>
</feature>
<evidence type="ECO:0000259" key="11">
    <source>
        <dbReference type="Pfam" id="PF01529"/>
    </source>
</evidence>
<gene>
    <name evidence="12" type="ORF">SteCoe_15089</name>
</gene>
<dbReference type="GO" id="GO:0019706">
    <property type="term" value="F:protein-cysteine S-palmitoyltransferase activity"/>
    <property type="evidence" value="ECO:0007669"/>
    <property type="project" value="UniProtKB-EC"/>
</dbReference>
<keyword evidence="6" id="KW-0564">Palmitate</keyword>
<dbReference type="GO" id="GO:0005794">
    <property type="term" value="C:Golgi apparatus"/>
    <property type="evidence" value="ECO:0007669"/>
    <property type="project" value="TreeGrafter"/>
</dbReference>
<evidence type="ECO:0000313" key="12">
    <source>
        <dbReference type="EMBL" id="OMJ83864.1"/>
    </source>
</evidence>
<evidence type="ECO:0000256" key="8">
    <source>
        <dbReference type="ARBA" id="ARBA00023315"/>
    </source>
</evidence>
<keyword evidence="5 10" id="KW-0472">Membrane</keyword>
<keyword evidence="8 10" id="KW-0012">Acyltransferase</keyword>
<keyword evidence="3 10" id="KW-0812">Transmembrane</keyword>
<dbReference type="InterPro" id="IPR039859">
    <property type="entry name" value="PFA4/ZDH16/20/ERF2-like"/>
</dbReference>
<dbReference type="OrthoDB" id="294591at2759"/>
<dbReference type="GO" id="GO:0005783">
    <property type="term" value="C:endoplasmic reticulum"/>
    <property type="evidence" value="ECO:0007669"/>
    <property type="project" value="TreeGrafter"/>
</dbReference>
<reference evidence="12 13" key="1">
    <citation type="submission" date="2016-11" db="EMBL/GenBank/DDBJ databases">
        <title>The macronuclear genome of Stentor coeruleus: a giant cell with tiny introns.</title>
        <authorList>
            <person name="Slabodnick M."/>
            <person name="Ruby J.G."/>
            <person name="Reiff S.B."/>
            <person name="Swart E.C."/>
            <person name="Gosai S."/>
            <person name="Prabakaran S."/>
            <person name="Witkowska E."/>
            <person name="Larue G.E."/>
            <person name="Fisher S."/>
            <person name="Freeman R.M."/>
            <person name="Gunawardena J."/>
            <person name="Chu W."/>
            <person name="Stover N.A."/>
            <person name="Gregory B.D."/>
            <person name="Nowacki M."/>
            <person name="Derisi J."/>
            <person name="Roy S.W."/>
            <person name="Marshall W.F."/>
            <person name="Sood P."/>
        </authorList>
    </citation>
    <scope>NUCLEOTIDE SEQUENCE [LARGE SCALE GENOMIC DNA]</scope>
    <source>
        <strain evidence="12">WM001</strain>
    </source>
</reference>
<comment type="subcellular location">
    <subcellularLocation>
        <location evidence="1">Endomembrane system</location>
        <topology evidence="1">Multi-pass membrane protein</topology>
    </subcellularLocation>
</comment>
<feature type="domain" description="Palmitoyltransferase DHHC" evidence="11">
    <location>
        <begin position="133"/>
        <end position="265"/>
    </location>
</feature>
<dbReference type="EC" id="2.3.1.225" evidence="10"/>
<evidence type="ECO:0000256" key="10">
    <source>
        <dbReference type="RuleBase" id="RU079119"/>
    </source>
</evidence>
<dbReference type="Pfam" id="PF01529">
    <property type="entry name" value="DHHC"/>
    <property type="match status" value="1"/>
</dbReference>
<dbReference type="EMBL" id="MPUH01000288">
    <property type="protein sequence ID" value="OMJ83864.1"/>
    <property type="molecule type" value="Genomic_DNA"/>
</dbReference>
<evidence type="ECO:0000256" key="5">
    <source>
        <dbReference type="ARBA" id="ARBA00023136"/>
    </source>
</evidence>
<protein>
    <recommendedName>
        <fullName evidence="10">Palmitoyltransferase</fullName>
        <ecNumber evidence="10">2.3.1.225</ecNumber>
    </recommendedName>
</protein>
<feature type="transmembrane region" description="Helical" evidence="10">
    <location>
        <begin position="178"/>
        <end position="205"/>
    </location>
</feature>
<accession>A0A1R2C4A7</accession>
<feature type="transmembrane region" description="Helical" evidence="10">
    <location>
        <begin position="225"/>
        <end position="254"/>
    </location>
</feature>
<dbReference type="Proteomes" id="UP000187209">
    <property type="component" value="Unassembled WGS sequence"/>
</dbReference>
<evidence type="ECO:0000256" key="4">
    <source>
        <dbReference type="ARBA" id="ARBA00022989"/>
    </source>
</evidence>
<comment type="similarity">
    <text evidence="10">Belongs to the DHHC palmitoyltransferase family.</text>
</comment>
<evidence type="ECO:0000256" key="6">
    <source>
        <dbReference type="ARBA" id="ARBA00023139"/>
    </source>
</evidence>
<dbReference type="PANTHER" id="PTHR22883">
    <property type="entry name" value="ZINC FINGER DHHC DOMAIN CONTAINING PROTEIN"/>
    <property type="match status" value="1"/>
</dbReference>
<comment type="domain">
    <text evidence="10">The DHHC domain is required for palmitoyltransferase activity.</text>
</comment>
<dbReference type="GO" id="GO:0006612">
    <property type="term" value="P:protein targeting to membrane"/>
    <property type="evidence" value="ECO:0007669"/>
    <property type="project" value="TreeGrafter"/>
</dbReference>
<dbReference type="PROSITE" id="PS50216">
    <property type="entry name" value="DHHC"/>
    <property type="match status" value="1"/>
</dbReference>
<keyword evidence="13" id="KW-1185">Reference proteome</keyword>
<proteinExistence type="inferred from homology"/>
<dbReference type="AlphaFoldDB" id="A0A1R2C4A7"/>
<keyword evidence="2 10" id="KW-0808">Transferase</keyword>
<dbReference type="InterPro" id="IPR001594">
    <property type="entry name" value="Palmitoyltrfase_DHHC"/>
</dbReference>
<dbReference type="PANTHER" id="PTHR22883:SF43">
    <property type="entry name" value="PALMITOYLTRANSFERASE APP"/>
    <property type="match status" value="1"/>
</dbReference>
<evidence type="ECO:0000256" key="3">
    <source>
        <dbReference type="ARBA" id="ARBA00022692"/>
    </source>
</evidence>
<comment type="caution">
    <text evidence="12">The sequence shown here is derived from an EMBL/GenBank/DDBJ whole genome shotgun (WGS) entry which is preliminary data.</text>
</comment>
<evidence type="ECO:0000256" key="7">
    <source>
        <dbReference type="ARBA" id="ARBA00023288"/>
    </source>
</evidence>
<keyword evidence="4 10" id="KW-1133">Transmembrane helix</keyword>
<organism evidence="12 13">
    <name type="scientific">Stentor coeruleus</name>
    <dbReference type="NCBI Taxonomy" id="5963"/>
    <lineage>
        <taxon>Eukaryota</taxon>
        <taxon>Sar</taxon>
        <taxon>Alveolata</taxon>
        <taxon>Ciliophora</taxon>
        <taxon>Postciliodesmatophora</taxon>
        <taxon>Heterotrichea</taxon>
        <taxon>Heterotrichida</taxon>
        <taxon>Stentoridae</taxon>
        <taxon>Stentor</taxon>
    </lineage>
</organism>
<evidence type="ECO:0000256" key="9">
    <source>
        <dbReference type="ARBA" id="ARBA00048048"/>
    </source>
</evidence>